<keyword evidence="1 2" id="KW-0732">Signal</keyword>
<gene>
    <name evidence="3" type="ORF">AX660_04975</name>
</gene>
<protein>
    <recommendedName>
        <fullName evidence="5">DUF2608 domain-containing protein</fullName>
    </recommendedName>
</protein>
<comment type="caution">
    <text evidence="3">The sequence shown here is derived from an EMBL/GenBank/DDBJ whole genome shotgun (WGS) entry which is preliminary data.</text>
</comment>
<dbReference type="Proteomes" id="UP000070299">
    <property type="component" value="Unassembled WGS sequence"/>
</dbReference>
<dbReference type="Pfam" id="PF11019">
    <property type="entry name" value="DUF2608"/>
    <property type="match status" value="1"/>
</dbReference>
<accession>A0A136A6B1</accession>
<dbReference type="AlphaFoldDB" id="A0A136A6B1"/>
<proteinExistence type="predicted"/>
<dbReference type="STRING" id="1799789.AX660_04975"/>
<dbReference type="Gene3D" id="3.40.50.1000">
    <property type="entry name" value="HAD superfamily/HAD-like"/>
    <property type="match status" value="1"/>
</dbReference>
<dbReference type="EMBL" id="LSNE01000002">
    <property type="protein sequence ID" value="KXI30768.1"/>
    <property type="molecule type" value="Genomic_DNA"/>
</dbReference>
<organism evidence="3 4">
    <name type="scientific">Paraglaciecola hydrolytica</name>
    <dbReference type="NCBI Taxonomy" id="1799789"/>
    <lineage>
        <taxon>Bacteria</taxon>
        <taxon>Pseudomonadati</taxon>
        <taxon>Pseudomonadota</taxon>
        <taxon>Gammaproteobacteria</taxon>
        <taxon>Alteromonadales</taxon>
        <taxon>Alteromonadaceae</taxon>
        <taxon>Paraglaciecola</taxon>
    </lineage>
</organism>
<dbReference type="InterPro" id="IPR023214">
    <property type="entry name" value="HAD_sf"/>
</dbReference>
<feature type="signal peptide" evidence="2">
    <location>
        <begin position="1"/>
        <end position="20"/>
    </location>
</feature>
<evidence type="ECO:0000313" key="4">
    <source>
        <dbReference type="Proteomes" id="UP000070299"/>
    </source>
</evidence>
<dbReference type="SUPFAM" id="SSF56784">
    <property type="entry name" value="HAD-like"/>
    <property type="match status" value="1"/>
</dbReference>
<evidence type="ECO:0000256" key="1">
    <source>
        <dbReference type="ARBA" id="ARBA00022729"/>
    </source>
</evidence>
<dbReference type="InterPro" id="IPR022565">
    <property type="entry name" value="DUF2608"/>
</dbReference>
<feature type="chain" id="PRO_5007469696" description="DUF2608 domain-containing protein" evidence="2">
    <location>
        <begin position="21"/>
        <end position="294"/>
    </location>
</feature>
<dbReference type="InterPro" id="IPR036412">
    <property type="entry name" value="HAD-like_sf"/>
</dbReference>
<keyword evidence="4" id="KW-1185">Reference proteome</keyword>
<name>A0A136A6B1_9ALTE</name>
<evidence type="ECO:0000313" key="3">
    <source>
        <dbReference type="EMBL" id="KXI30768.1"/>
    </source>
</evidence>
<evidence type="ECO:0008006" key="5">
    <source>
        <dbReference type="Google" id="ProtNLM"/>
    </source>
</evidence>
<reference evidence="4" key="1">
    <citation type="submission" date="2016-02" db="EMBL/GenBank/DDBJ databases">
        <authorList>
            <person name="Schultz-Johansen M."/>
            <person name="Glaring M.A."/>
            <person name="Bech P.K."/>
            <person name="Stougaard P."/>
        </authorList>
    </citation>
    <scope>NUCLEOTIDE SEQUENCE [LARGE SCALE GENOMIC DNA]</scope>
    <source>
        <strain evidence="4">S66</strain>
    </source>
</reference>
<sequence length="294" mass="33457">MHMKKFILICLVLMATSACSAPQNTAISNVKIIETTRFHDVAELAKQKISTYSSQNVLIVVDIDNTLLTSTSDLGGDIWYQWQREQLSVKPTVEQKVKCLFEDSITLLYELAPMQLTEDDLPAQIQQWQKQGITLFALTSRSPTSRSATMRELTRAGMDMSQTALRAKGQEALMLQEKLPRNMTYIQGVMMTSGMDKGKMLSYILDKTQRHFDAILFVDDSQKNVDNLYAEFSTKTNIDMTIFHYTKVEEDRLKAQGSILTQEQANQMAQQWLELNHVLNNIYPARDIPTCLGQ</sequence>
<dbReference type="PROSITE" id="PS51257">
    <property type="entry name" value="PROKAR_LIPOPROTEIN"/>
    <property type="match status" value="1"/>
</dbReference>
<evidence type="ECO:0000256" key="2">
    <source>
        <dbReference type="SAM" id="SignalP"/>
    </source>
</evidence>